<feature type="compositionally biased region" description="Basic and acidic residues" evidence="2">
    <location>
        <begin position="98"/>
        <end position="112"/>
    </location>
</feature>
<organism evidence="3 4">
    <name type="scientific">Zasmidium cellare</name>
    <name type="common">Wine cellar mold</name>
    <name type="synonym">Racodium cellare</name>
    <dbReference type="NCBI Taxonomy" id="395010"/>
    <lineage>
        <taxon>Eukaryota</taxon>
        <taxon>Fungi</taxon>
        <taxon>Dikarya</taxon>
        <taxon>Ascomycota</taxon>
        <taxon>Pezizomycotina</taxon>
        <taxon>Dothideomycetes</taxon>
        <taxon>Dothideomycetidae</taxon>
        <taxon>Mycosphaerellales</taxon>
        <taxon>Mycosphaerellaceae</taxon>
        <taxon>Zasmidium</taxon>
    </lineage>
</organism>
<protein>
    <submittedName>
        <fullName evidence="3">Uncharacterized protein</fullName>
    </submittedName>
</protein>
<evidence type="ECO:0000256" key="2">
    <source>
        <dbReference type="SAM" id="MobiDB-lite"/>
    </source>
</evidence>
<dbReference type="Proteomes" id="UP001305779">
    <property type="component" value="Unassembled WGS sequence"/>
</dbReference>
<feature type="compositionally biased region" description="Pro residues" evidence="2">
    <location>
        <begin position="131"/>
        <end position="141"/>
    </location>
</feature>
<sequence length="262" mass="28475">MMHNKAQELAGLKKDMSFVEGMLMSLFIWLLTKLKLNDAYQRKLNSYDVPAVVEGIYDSIWAVPKAKEAAAVQRRTAIPPPAPMRDDVDLITQKTRDISLSDNKHQAVKETAEPPVPASAAEMSSTEGSLTPPPPARPAPKPGFNEEGLPVLFRPGATQEARAVADAMTKGGSSKKLPPPKKNIPAAPRQSVPAAGLTKVQSLAQRERDLCNKREAIKAKVAALQADIAEVKDLIKKTRQEKLVAIGKMTGQARKEAQRLYG</sequence>
<evidence type="ECO:0000256" key="1">
    <source>
        <dbReference type="SAM" id="Coils"/>
    </source>
</evidence>
<feature type="region of interest" description="Disordered" evidence="2">
    <location>
        <begin position="98"/>
        <end position="148"/>
    </location>
</feature>
<proteinExistence type="predicted"/>
<dbReference type="EMBL" id="JAXOVC010000003">
    <property type="protein sequence ID" value="KAK4504147.1"/>
    <property type="molecule type" value="Genomic_DNA"/>
</dbReference>
<keyword evidence="1" id="KW-0175">Coiled coil</keyword>
<evidence type="ECO:0000313" key="3">
    <source>
        <dbReference type="EMBL" id="KAK4504147.1"/>
    </source>
</evidence>
<gene>
    <name evidence="3" type="ORF">PRZ48_005063</name>
</gene>
<feature type="coiled-coil region" evidence="1">
    <location>
        <begin position="214"/>
        <end position="241"/>
    </location>
</feature>
<comment type="caution">
    <text evidence="3">The sequence shown here is derived from an EMBL/GenBank/DDBJ whole genome shotgun (WGS) entry which is preliminary data.</text>
</comment>
<name>A0ABR0ERI8_ZASCE</name>
<reference evidence="3 4" key="1">
    <citation type="journal article" date="2023" name="G3 (Bethesda)">
        <title>A chromosome-level genome assembly of Zasmidium syzygii isolated from banana leaves.</title>
        <authorList>
            <person name="van Westerhoven A.C."/>
            <person name="Mehrabi R."/>
            <person name="Talebi R."/>
            <person name="Steentjes M.B.F."/>
            <person name="Corcolon B."/>
            <person name="Chong P.A."/>
            <person name="Kema G.H.J."/>
            <person name="Seidl M.F."/>
        </authorList>
    </citation>
    <scope>NUCLEOTIDE SEQUENCE [LARGE SCALE GENOMIC DNA]</scope>
    <source>
        <strain evidence="3 4">P124</strain>
    </source>
</reference>
<keyword evidence="4" id="KW-1185">Reference proteome</keyword>
<accession>A0ABR0ERI8</accession>
<evidence type="ECO:0000313" key="4">
    <source>
        <dbReference type="Proteomes" id="UP001305779"/>
    </source>
</evidence>
<feature type="region of interest" description="Disordered" evidence="2">
    <location>
        <begin position="169"/>
        <end position="193"/>
    </location>
</feature>